<reference evidence="3 4" key="1">
    <citation type="submission" date="2024-06" db="EMBL/GenBank/DDBJ databases">
        <title>Genomic Encyclopedia of Type Strains, Phase V (KMG-V): Genome sequencing to study the core and pangenomes of soil and plant-associated prokaryotes.</title>
        <authorList>
            <person name="Whitman W."/>
        </authorList>
    </citation>
    <scope>NUCLEOTIDE SEQUENCE [LARGE SCALE GENOMIC DNA]</scope>
    <source>
        <strain evidence="3 4">NE40</strain>
    </source>
</reference>
<dbReference type="CDD" id="cd00093">
    <property type="entry name" value="HTH_XRE"/>
    <property type="match status" value="1"/>
</dbReference>
<dbReference type="InterPro" id="IPR001387">
    <property type="entry name" value="Cro/C1-type_HTH"/>
</dbReference>
<dbReference type="InterPro" id="IPR010982">
    <property type="entry name" value="Lambda_DNA-bd_dom_sf"/>
</dbReference>
<evidence type="ECO:0000259" key="2">
    <source>
        <dbReference type="PROSITE" id="PS50943"/>
    </source>
</evidence>
<protein>
    <submittedName>
        <fullName evidence="3">Transcriptional regulator with XRE-family HTH domain</fullName>
    </submittedName>
</protein>
<evidence type="ECO:0000256" key="1">
    <source>
        <dbReference type="SAM" id="MobiDB-lite"/>
    </source>
</evidence>
<organism evidence="3 4">
    <name type="scientific">Endozoicomonas lisbonensis</name>
    <dbReference type="NCBI Taxonomy" id="3120522"/>
    <lineage>
        <taxon>Bacteria</taxon>
        <taxon>Pseudomonadati</taxon>
        <taxon>Pseudomonadota</taxon>
        <taxon>Gammaproteobacteria</taxon>
        <taxon>Oceanospirillales</taxon>
        <taxon>Endozoicomonadaceae</taxon>
        <taxon>Endozoicomonas</taxon>
    </lineage>
</organism>
<gene>
    <name evidence="3" type="ORF">V5J35_002249</name>
</gene>
<dbReference type="PROSITE" id="PS50943">
    <property type="entry name" value="HTH_CROC1"/>
    <property type="match status" value="1"/>
</dbReference>
<evidence type="ECO:0000313" key="4">
    <source>
        <dbReference type="Proteomes" id="UP001549366"/>
    </source>
</evidence>
<dbReference type="Proteomes" id="UP001549366">
    <property type="component" value="Unassembled WGS sequence"/>
</dbReference>
<dbReference type="Pfam" id="PF01381">
    <property type="entry name" value="HTH_3"/>
    <property type="match status" value="1"/>
</dbReference>
<proteinExistence type="predicted"/>
<sequence>MESIGQTFKTRRKAKGWNQTQLAKRAGTTRSVVSAIENDRYRGALWALVNCLGLLGLELSVKEARRPTWYELDELFGDDE</sequence>
<evidence type="ECO:0000313" key="3">
    <source>
        <dbReference type="EMBL" id="MET4757057.1"/>
    </source>
</evidence>
<dbReference type="EMBL" id="JBEWTB010000002">
    <property type="protein sequence ID" value="MET4757057.1"/>
    <property type="molecule type" value="Genomic_DNA"/>
</dbReference>
<keyword evidence="4" id="KW-1185">Reference proteome</keyword>
<dbReference type="SUPFAM" id="SSF47413">
    <property type="entry name" value="lambda repressor-like DNA-binding domains"/>
    <property type="match status" value="1"/>
</dbReference>
<accession>A0ABV2SGZ5</accession>
<name>A0ABV2SGZ5_9GAMM</name>
<feature type="region of interest" description="Disordered" evidence="1">
    <location>
        <begin position="1"/>
        <end position="20"/>
    </location>
</feature>
<dbReference type="Gene3D" id="1.10.260.40">
    <property type="entry name" value="lambda repressor-like DNA-binding domains"/>
    <property type="match status" value="1"/>
</dbReference>
<comment type="caution">
    <text evidence="3">The sequence shown here is derived from an EMBL/GenBank/DDBJ whole genome shotgun (WGS) entry which is preliminary data.</text>
</comment>
<dbReference type="SMART" id="SM00530">
    <property type="entry name" value="HTH_XRE"/>
    <property type="match status" value="1"/>
</dbReference>
<dbReference type="RefSeq" id="WP_354011281.1">
    <property type="nucleotide sequence ID" value="NZ_JBEWTA010000001.1"/>
</dbReference>
<feature type="domain" description="HTH cro/C1-type" evidence="2">
    <location>
        <begin position="8"/>
        <end position="64"/>
    </location>
</feature>